<reference evidence="1" key="1">
    <citation type="submission" date="2018-12" db="EMBL/GenBank/DDBJ databases">
        <authorList>
            <person name="Will S."/>
            <person name="Neumann-Schaal M."/>
            <person name="Henke P."/>
        </authorList>
    </citation>
    <scope>NUCLEOTIDE SEQUENCE</scope>
    <source>
        <strain evidence="1">PCC 7102</strain>
    </source>
</reference>
<protein>
    <submittedName>
        <fullName evidence="1">Uncharacterized protein</fullName>
    </submittedName>
</protein>
<dbReference type="EMBL" id="RSCL01000003">
    <property type="protein sequence ID" value="RUT08159.1"/>
    <property type="molecule type" value="Genomic_DNA"/>
</dbReference>
<dbReference type="Proteomes" id="UP000271624">
    <property type="component" value="Unassembled WGS sequence"/>
</dbReference>
<sequence length="110" mass="12701">MDTDGLSEYRIREAPLFDKDFPSNSITFCILRLSKAMEQKYTKKQGQYLAFIYYYTKINGCPPAEANMQRYFKTTLDQLGYANITDWSPILPSENPGEVISVLIRTISVR</sequence>
<evidence type="ECO:0000313" key="1">
    <source>
        <dbReference type="EMBL" id="RUT08159.1"/>
    </source>
</evidence>
<reference evidence="1" key="2">
    <citation type="journal article" date="2019" name="Genome Biol. Evol.">
        <title>Day and night: Metabolic profiles and evolutionary relationships of six axenic non-marine cyanobacteria.</title>
        <authorList>
            <person name="Will S.E."/>
            <person name="Henke P."/>
            <person name="Boedeker C."/>
            <person name="Huang S."/>
            <person name="Brinkmann H."/>
            <person name="Rohde M."/>
            <person name="Jarek M."/>
            <person name="Friedl T."/>
            <person name="Seufert S."/>
            <person name="Schumacher M."/>
            <person name="Overmann J."/>
            <person name="Neumann-Schaal M."/>
            <person name="Petersen J."/>
        </authorList>
    </citation>
    <scope>NUCLEOTIDE SEQUENCE [LARGE SCALE GENOMIC DNA]</scope>
    <source>
        <strain evidence="1">PCC 7102</strain>
    </source>
</reference>
<comment type="caution">
    <text evidence="1">The sequence shown here is derived from an EMBL/GenBank/DDBJ whole genome shotgun (WGS) entry which is preliminary data.</text>
</comment>
<proteinExistence type="predicted"/>
<dbReference type="AlphaFoldDB" id="A0A433VPZ1"/>
<accession>A0A433VPZ1</accession>
<keyword evidence="2" id="KW-1185">Reference proteome</keyword>
<gene>
    <name evidence="1" type="ORF">DSM106972_013270</name>
</gene>
<organism evidence="1 2">
    <name type="scientific">Dulcicalothrix desertica PCC 7102</name>
    <dbReference type="NCBI Taxonomy" id="232991"/>
    <lineage>
        <taxon>Bacteria</taxon>
        <taxon>Bacillati</taxon>
        <taxon>Cyanobacteriota</taxon>
        <taxon>Cyanophyceae</taxon>
        <taxon>Nostocales</taxon>
        <taxon>Calotrichaceae</taxon>
        <taxon>Dulcicalothrix</taxon>
    </lineage>
</organism>
<name>A0A433VPZ1_9CYAN</name>
<evidence type="ECO:0000313" key="2">
    <source>
        <dbReference type="Proteomes" id="UP000271624"/>
    </source>
</evidence>